<dbReference type="InterPro" id="IPR013130">
    <property type="entry name" value="Fe3_Rdtase_TM_dom"/>
</dbReference>
<sequence>MSASEGNMGGLVRRFSAGWKTRHLVTLLIAAAGTYLFLLSRAEWSEMHRWNRAIGDMSLVMVAFSMAIGPLSRLLPRTRAIIPWRREFGIYGVFLAIIHTAIILVGWVQWDLMRLFGYEMHPEGMYVMLQHGFGLANAIGIAALLYGIVLALASSNWSQRLLGGTVWKYLQQSAYVLWMLIVVHTAYFLYLHFQDFHRNTPEPNWAQIPFAVLVLVVIALQLGASYKTWKLKRNRAAPDQFETPLEA</sequence>
<feature type="transmembrane region" description="Helical" evidence="5">
    <location>
        <begin position="174"/>
        <end position="193"/>
    </location>
</feature>
<keyword evidence="2 5" id="KW-0812">Transmembrane</keyword>
<comment type="subcellular location">
    <subcellularLocation>
        <location evidence="1">Membrane</location>
        <topology evidence="1">Multi-pass membrane protein</topology>
    </subcellularLocation>
</comment>
<feature type="transmembrane region" description="Helical" evidence="5">
    <location>
        <begin position="21"/>
        <end position="38"/>
    </location>
</feature>
<protein>
    <recommendedName>
        <fullName evidence="6">Ferric oxidoreductase domain-containing protein</fullName>
    </recommendedName>
</protein>
<feature type="transmembrane region" description="Helical" evidence="5">
    <location>
        <begin position="205"/>
        <end position="226"/>
    </location>
</feature>
<feature type="transmembrane region" description="Helical" evidence="5">
    <location>
        <begin position="88"/>
        <end position="108"/>
    </location>
</feature>
<name>A0A3B0SX06_9ZZZZ</name>
<evidence type="ECO:0000259" key="6">
    <source>
        <dbReference type="Pfam" id="PF01794"/>
    </source>
</evidence>
<evidence type="ECO:0000256" key="5">
    <source>
        <dbReference type="SAM" id="Phobius"/>
    </source>
</evidence>
<feature type="transmembrane region" description="Helical" evidence="5">
    <location>
        <begin position="128"/>
        <end position="153"/>
    </location>
</feature>
<reference evidence="7" key="1">
    <citation type="submission" date="2018-06" db="EMBL/GenBank/DDBJ databases">
        <authorList>
            <person name="Zhirakovskaya E."/>
        </authorList>
    </citation>
    <scope>NUCLEOTIDE SEQUENCE</scope>
</reference>
<dbReference type="GO" id="GO:0016020">
    <property type="term" value="C:membrane"/>
    <property type="evidence" value="ECO:0007669"/>
    <property type="project" value="UniProtKB-SubCell"/>
</dbReference>
<evidence type="ECO:0000313" key="7">
    <source>
        <dbReference type="EMBL" id="VAW10961.1"/>
    </source>
</evidence>
<organism evidence="7">
    <name type="scientific">hydrothermal vent metagenome</name>
    <dbReference type="NCBI Taxonomy" id="652676"/>
    <lineage>
        <taxon>unclassified sequences</taxon>
        <taxon>metagenomes</taxon>
        <taxon>ecological metagenomes</taxon>
    </lineage>
</organism>
<keyword evidence="3 5" id="KW-1133">Transmembrane helix</keyword>
<evidence type="ECO:0000256" key="4">
    <source>
        <dbReference type="ARBA" id="ARBA00023136"/>
    </source>
</evidence>
<feature type="domain" description="Ferric oxidoreductase" evidence="6">
    <location>
        <begin position="55"/>
        <end position="181"/>
    </location>
</feature>
<dbReference type="EMBL" id="UOEM01000023">
    <property type="protein sequence ID" value="VAW10961.1"/>
    <property type="molecule type" value="Genomic_DNA"/>
</dbReference>
<accession>A0A3B0SX06</accession>
<dbReference type="Pfam" id="PF01794">
    <property type="entry name" value="Ferric_reduct"/>
    <property type="match status" value="1"/>
</dbReference>
<proteinExistence type="predicted"/>
<keyword evidence="4 5" id="KW-0472">Membrane</keyword>
<evidence type="ECO:0000256" key="1">
    <source>
        <dbReference type="ARBA" id="ARBA00004141"/>
    </source>
</evidence>
<evidence type="ECO:0000256" key="3">
    <source>
        <dbReference type="ARBA" id="ARBA00022989"/>
    </source>
</evidence>
<feature type="transmembrane region" description="Helical" evidence="5">
    <location>
        <begin position="58"/>
        <end position="76"/>
    </location>
</feature>
<gene>
    <name evidence="7" type="ORF">MNBD_ALPHA09-1021</name>
</gene>
<dbReference type="AlphaFoldDB" id="A0A3B0SX06"/>
<evidence type="ECO:0000256" key="2">
    <source>
        <dbReference type="ARBA" id="ARBA00022692"/>
    </source>
</evidence>